<proteinExistence type="predicted"/>
<keyword evidence="4" id="KW-1185">Reference proteome</keyword>
<dbReference type="AlphaFoldDB" id="A0A0B1SXZ9"/>
<evidence type="ECO:0000256" key="1">
    <source>
        <dbReference type="SAM" id="SignalP"/>
    </source>
</evidence>
<dbReference type="PROSITE" id="PS50279">
    <property type="entry name" value="BPTI_KUNITZ_2"/>
    <property type="match status" value="1"/>
</dbReference>
<dbReference type="Pfam" id="PF00014">
    <property type="entry name" value="Kunitz_BPTI"/>
    <property type="match status" value="1"/>
</dbReference>
<dbReference type="OrthoDB" id="4473401at2759"/>
<gene>
    <name evidence="3" type="ORF">OESDEN_12150</name>
</gene>
<dbReference type="InterPro" id="IPR002223">
    <property type="entry name" value="Kunitz_BPTI"/>
</dbReference>
<dbReference type="Gene3D" id="4.10.410.10">
    <property type="entry name" value="Pancreatic trypsin inhibitor Kunitz domain"/>
    <property type="match status" value="1"/>
</dbReference>
<evidence type="ECO:0000313" key="3">
    <source>
        <dbReference type="EMBL" id="KHJ88060.1"/>
    </source>
</evidence>
<feature type="signal peptide" evidence="1">
    <location>
        <begin position="1"/>
        <end position="19"/>
    </location>
</feature>
<organism evidence="3 4">
    <name type="scientific">Oesophagostomum dentatum</name>
    <name type="common">Nodular worm</name>
    <dbReference type="NCBI Taxonomy" id="61180"/>
    <lineage>
        <taxon>Eukaryota</taxon>
        <taxon>Metazoa</taxon>
        <taxon>Ecdysozoa</taxon>
        <taxon>Nematoda</taxon>
        <taxon>Chromadorea</taxon>
        <taxon>Rhabditida</taxon>
        <taxon>Rhabditina</taxon>
        <taxon>Rhabditomorpha</taxon>
        <taxon>Strongyloidea</taxon>
        <taxon>Strongylidae</taxon>
        <taxon>Oesophagostomum</taxon>
    </lineage>
</organism>
<protein>
    <submittedName>
        <fullName evidence="3">Kunitz/Bovine pancreatic trypsin inhibitor domain protein</fullName>
    </submittedName>
</protein>
<evidence type="ECO:0000259" key="2">
    <source>
        <dbReference type="PROSITE" id="PS50279"/>
    </source>
</evidence>
<dbReference type="CDD" id="cd22593">
    <property type="entry name" value="Kunitz_conkunitzin"/>
    <property type="match status" value="1"/>
</dbReference>
<dbReference type="InterPro" id="IPR052861">
    <property type="entry name" value="BPTI/Kunitz_domain"/>
</dbReference>
<keyword evidence="1" id="KW-0732">Signal</keyword>
<dbReference type="Proteomes" id="UP000053660">
    <property type="component" value="Unassembled WGS sequence"/>
</dbReference>
<dbReference type="PANTHER" id="PTHR47248">
    <property type="entry name" value="PROTEIN CBG06772"/>
    <property type="match status" value="1"/>
</dbReference>
<name>A0A0B1SXZ9_OESDE</name>
<sequence>MCLLFLIFSVLTIIPLAQQLNIFGITDVDCSAPLNRGHDFCKDGSPAHRFYYDTTLGKCLSFLYKGCGGNLNNYPTLSDCESKCTKAETVRCGGGNEAMGRCTTMEDCPTDSICRKSASESGICCDAKVEVDYEKELHPKCNEKQLMKVRTEKGRVPLLGKNCTHKFCPMDFECIQGQYLAHCCGSFMRFRLHQVSEDTYKILVRP</sequence>
<accession>A0A0B1SXZ9</accession>
<dbReference type="PANTHER" id="PTHR47248:SF8">
    <property type="entry name" value="BPTI_KUNITZ INHIBITOR DOMAIN-CONTAINING PROTEIN-RELATED"/>
    <property type="match status" value="1"/>
</dbReference>
<dbReference type="InterPro" id="IPR036880">
    <property type="entry name" value="Kunitz_BPTI_sf"/>
</dbReference>
<feature type="chain" id="PRO_5002061234" evidence="1">
    <location>
        <begin position="20"/>
        <end position="206"/>
    </location>
</feature>
<dbReference type="InterPro" id="IPR020901">
    <property type="entry name" value="Prtase_inh_Kunz-CS"/>
</dbReference>
<evidence type="ECO:0000313" key="4">
    <source>
        <dbReference type="Proteomes" id="UP000053660"/>
    </source>
</evidence>
<dbReference type="EMBL" id="KN556525">
    <property type="protein sequence ID" value="KHJ88060.1"/>
    <property type="molecule type" value="Genomic_DNA"/>
</dbReference>
<reference evidence="3 4" key="1">
    <citation type="submission" date="2014-03" db="EMBL/GenBank/DDBJ databases">
        <title>Draft genome of the hookworm Oesophagostomum dentatum.</title>
        <authorList>
            <person name="Mitreva M."/>
        </authorList>
    </citation>
    <scope>NUCLEOTIDE SEQUENCE [LARGE SCALE GENOMIC DNA]</scope>
    <source>
        <strain evidence="3 4">OD-Hann</strain>
    </source>
</reference>
<dbReference type="GO" id="GO:0004867">
    <property type="term" value="F:serine-type endopeptidase inhibitor activity"/>
    <property type="evidence" value="ECO:0007669"/>
    <property type="project" value="InterPro"/>
</dbReference>
<feature type="domain" description="BPTI/Kunitz inhibitor" evidence="2">
    <location>
        <begin position="30"/>
        <end position="84"/>
    </location>
</feature>
<dbReference type="SUPFAM" id="SSF57362">
    <property type="entry name" value="BPTI-like"/>
    <property type="match status" value="1"/>
</dbReference>
<dbReference type="PROSITE" id="PS00280">
    <property type="entry name" value="BPTI_KUNITZ_1"/>
    <property type="match status" value="1"/>
</dbReference>
<dbReference type="SMART" id="SM00131">
    <property type="entry name" value="KU"/>
    <property type="match status" value="1"/>
</dbReference>